<reference evidence="1" key="1">
    <citation type="submission" date="2021-02" db="EMBL/GenBank/DDBJ databases">
        <authorList>
            <person name="Nowell W R."/>
        </authorList>
    </citation>
    <scope>NUCLEOTIDE SEQUENCE</scope>
</reference>
<feature type="non-terminal residue" evidence="1">
    <location>
        <position position="47"/>
    </location>
</feature>
<dbReference type="AlphaFoldDB" id="A0A8S3FTW8"/>
<dbReference type="EMBL" id="CAJOBI010273116">
    <property type="protein sequence ID" value="CAF5140330.1"/>
    <property type="molecule type" value="Genomic_DNA"/>
</dbReference>
<accession>A0A8S3FTW8</accession>
<proteinExistence type="predicted"/>
<dbReference type="Proteomes" id="UP000676336">
    <property type="component" value="Unassembled WGS sequence"/>
</dbReference>
<gene>
    <name evidence="1" type="ORF">SMN809_LOCUS63377</name>
</gene>
<protein>
    <submittedName>
        <fullName evidence="1">Uncharacterized protein</fullName>
    </submittedName>
</protein>
<evidence type="ECO:0000313" key="1">
    <source>
        <dbReference type="EMBL" id="CAF5140330.1"/>
    </source>
</evidence>
<organism evidence="1 2">
    <name type="scientific">Rotaria magnacalcarata</name>
    <dbReference type="NCBI Taxonomy" id="392030"/>
    <lineage>
        <taxon>Eukaryota</taxon>
        <taxon>Metazoa</taxon>
        <taxon>Spiralia</taxon>
        <taxon>Gnathifera</taxon>
        <taxon>Rotifera</taxon>
        <taxon>Eurotatoria</taxon>
        <taxon>Bdelloidea</taxon>
        <taxon>Philodinida</taxon>
        <taxon>Philodinidae</taxon>
        <taxon>Rotaria</taxon>
    </lineage>
</organism>
<sequence>MVERGQTTTNPKEIDDESCFGYVQRVLVKYNQQTIFYQEQLKTIKAR</sequence>
<evidence type="ECO:0000313" key="2">
    <source>
        <dbReference type="Proteomes" id="UP000676336"/>
    </source>
</evidence>
<comment type="caution">
    <text evidence="1">The sequence shown here is derived from an EMBL/GenBank/DDBJ whole genome shotgun (WGS) entry which is preliminary data.</text>
</comment>
<name>A0A8S3FTW8_9BILA</name>